<dbReference type="EMBL" id="BFEA01000003">
    <property type="protein sequence ID" value="GBG59144.1"/>
    <property type="molecule type" value="Genomic_DNA"/>
</dbReference>
<protein>
    <submittedName>
        <fullName evidence="2">Uncharacterized protein</fullName>
    </submittedName>
</protein>
<proteinExistence type="predicted"/>
<evidence type="ECO:0000256" key="1">
    <source>
        <dbReference type="SAM" id="MobiDB-lite"/>
    </source>
</evidence>
<name>A0A388JMW1_CHABU</name>
<feature type="region of interest" description="Disordered" evidence="1">
    <location>
        <begin position="1"/>
        <end position="35"/>
    </location>
</feature>
<organism evidence="2 3">
    <name type="scientific">Chara braunii</name>
    <name type="common">Braun's stonewort</name>
    <dbReference type="NCBI Taxonomy" id="69332"/>
    <lineage>
        <taxon>Eukaryota</taxon>
        <taxon>Viridiplantae</taxon>
        <taxon>Streptophyta</taxon>
        <taxon>Charophyceae</taxon>
        <taxon>Charales</taxon>
        <taxon>Characeae</taxon>
        <taxon>Chara</taxon>
    </lineage>
</organism>
<accession>A0A388JMW1</accession>
<feature type="compositionally biased region" description="Acidic residues" evidence="1">
    <location>
        <begin position="220"/>
        <end position="232"/>
    </location>
</feature>
<dbReference type="Proteomes" id="UP000265515">
    <property type="component" value="Unassembled WGS sequence"/>
</dbReference>
<gene>
    <name evidence="2" type="ORF">CBR_g32161</name>
</gene>
<dbReference type="Gramene" id="GBG59144">
    <property type="protein sequence ID" value="GBG59144"/>
    <property type="gene ID" value="CBR_g32161"/>
</dbReference>
<sequence length="272" mass="30129">MRPGNKRGSVALNTPDVANRGTPKARWTDLGQDGTDKWKSEYRKLQELRRADFAEVEAMKKKHALAASEVLSLQKKMSELSVEDRGADKTGGGTNLKDKMEAAALRSARKGKKATPNRDAVKKTTDRASFIEEQKKQLRLIRKFGLEALCKDIGLNTGKVDPMIDAIAEHRAMQAFGSFARRNIDTVDLESESTQEIDTSKEVDAQGGEGGSRGEKEGGGEEGEEGEEEEGQGDDRGEGEKGGRRRGGEKEREEKEEEEEEEENKSRCFHVM</sequence>
<evidence type="ECO:0000313" key="2">
    <source>
        <dbReference type="EMBL" id="GBG59144.1"/>
    </source>
</evidence>
<comment type="caution">
    <text evidence="2">The sequence shown here is derived from an EMBL/GenBank/DDBJ whole genome shotgun (WGS) entry which is preliminary data.</text>
</comment>
<feature type="compositionally biased region" description="Acidic residues" evidence="1">
    <location>
        <begin position="254"/>
        <end position="263"/>
    </location>
</feature>
<evidence type="ECO:0000313" key="3">
    <source>
        <dbReference type="Proteomes" id="UP000265515"/>
    </source>
</evidence>
<keyword evidence="3" id="KW-1185">Reference proteome</keyword>
<dbReference type="AlphaFoldDB" id="A0A388JMW1"/>
<feature type="compositionally biased region" description="Basic and acidic residues" evidence="1">
    <location>
        <begin position="233"/>
        <end position="253"/>
    </location>
</feature>
<reference evidence="2 3" key="1">
    <citation type="journal article" date="2018" name="Cell">
        <title>The Chara Genome: Secondary Complexity and Implications for Plant Terrestrialization.</title>
        <authorList>
            <person name="Nishiyama T."/>
            <person name="Sakayama H."/>
            <person name="Vries J.D."/>
            <person name="Buschmann H."/>
            <person name="Saint-Marcoux D."/>
            <person name="Ullrich K.K."/>
            <person name="Haas F.B."/>
            <person name="Vanderstraeten L."/>
            <person name="Becker D."/>
            <person name="Lang D."/>
            <person name="Vosolsobe S."/>
            <person name="Rombauts S."/>
            <person name="Wilhelmsson P.K.I."/>
            <person name="Janitza P."/>
            <person name="Kern R."/>
            <person name="Heyl A."/>
            <person name="Rumpler F."/>
            <person name="Villalobos L.I.A.C."/>
            <person name="Clay J.M."/>
            <person name="Skokan R."/>
            <person name="Toyoda A."/>
            <person name="Suzuki Y."/>
            <person name="Kagoshima H."/>
            <person name="Schijlen E."/>
            <person name="Tajeshwar N."/>
            <person name="Catarino B."/>
            <person name="Hetherington A.J."/>
            <person name="Saltykova A."/>
            <person name="Bonnot C."/>
            <person name="Breuninger H."/>
            <person name="Symeonidi A."/>
            <person name="Radhakrishnan G.V."/>
            <person name="Van Nieuwerburgh F."/>
            <person name="Deforce D."/>
            <person name="Chang C."/>
            <person name="Karol K.G."/>
            <person name="Hedrich R."/>
            <person name="Ulvskov P."/>
            <person name="Glockner G."/>
            <person name="Delwiche C.F."/>
            <person name="Petrasek J."/>
            <person name="Van de Peer Y."/>
            <person name="Friml J."/>
            <person name="Beilby M."/>
            <person name="Dolan L."/>
            <person name="Kohara Y."/>
            <person name="Sugano S."/>
            <person name="Fujiyama A."/>
            <person name="Delaux P.-M."/>
            <person name="Quint M."/>
            <person name="TheiBen G."/>
            <person name="Hagemann M."/>
            <person name="Harholt J."/>
            <person name="Dunand C."/>
            <person name="Zachgo S."/>
            <person name="Langdale J."/>
            <person name="Maumus F."/>
            <person name="Straeten D.V.D."/>
            <person name="Gould S.B."/>
            <person name="Rensing S.A."/>
        </authorList>
    </citation>
    <scope>NUCLEOTIDE SEQUENCE [LARGE SCALE GENOMIC DNA]</scope>
    <source>
        <strain evidence="2 3">S276</strain>
    </source>
</reference>
<feature type="region of interest" description="Disordered" evidence="1">
    <location>
        <begin position="190"/>
        <end position="272"/>
    </location>
</feature>